<name>X1CI61_9ZZZZ</name>
<reference evidence="1" key="1">
    <citation type="journal article" date="2014" name="Front. Microbiol.">
        <title>High frequency of phylogenetically diverse reductive dehalogenase-homologous genes in deep subseafloor sedimentary metagenomes.</title>
        <authorList>
            <person name="Kawai M."/>
            <person name="Futagami T."/>
            <person name="Toyoda A."/>
            <person name="Takaki Y."/>
            <person name="Nishi S."/>
            <person name="Hori S."/>
            <person name="Arai W."/>
            <person name="Tsubouchi T."/>
            <person name="Morono Y."/>
            <person name="Uchiyama I."/>
            <person name="Ito T."/>
            <person name="Fujiyama A."/>
            <person name="Inagaki F."/>
            <person name="Takami H."/>
        </authorList>
    </citation>
    <scope>NUCLEOTIDE SEQUENCE</scope>
    <source>
        <strain evidence="1">Expedition CK06-06</strain>
    </source>
</reference>
<evidence type="ECO:0000313" key="1">
    <source>
        <dbReference type="EMBL" id="GAG83936.1"/>
    </source>
</evidence>
<evidence type="ECO:0008006" key="2">
    <source>
        <dbReference type="Google" id="ProtNLM"/>
    </source>
</evidence>
<dbReference type="AlphaFoldDB" id="X1CI61"/>
<dbReference type="EMBL" id="BART01015397">
    <property type="protein sequence ID" value="GAG83936.1"/>
    <property type="molecule type" value="Genomic_DNA"/>
</dbReference>
<comment type="caution">
    <text evidence="1">The sequence shown here is derived from an EMBL/GenBank/DDBJ whole genome shotgun (WGS) entry which is preliminary data.</text>
</comment>
<proteinExistence type="predicted"/>
<accession>X1CI61</accession>
<gene>
    <name evidence="1" type="ORF">S01H4_29908</name>
</gene>
<feature type="non-terminal residue" evidence="1">
    <location>
        <position position="1"/>
    </location>
</feature>
<protein>
    <recommendedName>
        <fullName evidence="2">Response regulatory domain-containing protein</fullName>
    </recommendedName>
</protein>
<organism evidence="1">
    <name type="scientific">marine sediment metagenome</name>
    <dbReference type="NCBI Taxonomy" id="412755"/>
    <lineage>
        <taxon>unclassified sequences</taxon>
        <taxon>metagenomes</taxon>
        <taxon>ecological metagenomes</taxon>
    </lineage>
</organism>
<sequence>LVETFRPDYAVIDCALGPERSRDICNHLVEDPRVPFVRVIMAAELDELPNDCDKQIFATIEKPLQINKLADMPKNDEDQCCVEKPRKKPQYFVALEKAWEEECLSQN</sequence>